<keyword evidence="5" id="KW-0472">Membrane</keyword>
<dbReference type="GO" id="GO:0016020">
    <property type="term" value="C:membrane"/>
    <property type="evidence" value="ECO:0007669"/>
    <property type="project" value="UniProtKB-SubCell"/>
</dbReference>
<evidence type="ECO:0000313" key="9">
    <source>
        <dbReference type="Proteomes" id="UP000031278"/>
    </source>
</evidence>
<gene>
    <name evidence="8" type="ORF">RJ45_00500</name>
</gene>
<evidence type="ECO:0000259" key="6">
    <source>
        <dbReference type="PROSITE" id="PS50111"/>
    </source>
</evidence>
<dbReference type="PANTHER" id="PTHR32089:SF120">
    <property type="entry name" value="METHYL-ACCEPTING CHEMOTAXIS PROTEIN TLPQ"/>
    <property type="match status" value="1"/>
</dbReference>
<proteinExistence type="inferred from homology"/>
<dbReference type="InterPro" id="IPR004089">
    <property type="entry name" value="MCPsignal_dom"/>
</dbReference>
<evidence type="ECO:0000256" key="4">
    <source>
        <dbReference type="PROSITE-ProRule" id="PRU00284"/>
    </source>
</evidence>
<sequence>MTKMVFKPWEKGLTNIRLIPKLLLLMVFSTILLVGKQLWDASTFYQSVVEIQQDRAKEQARATAAVIQALPVASQQDTALVEQLVSAQAAAMNSGAYVYLVERGSNTVIGHPSASALADLQSDIASQGSLNRILQQLTGHANLIFADQSRFEYAVELPRFNWVVVASQPASEAEAYYQQFLVQVAWQTALMIIAFVVILLGGSHVMLRQTRYLADNIKHLAARDLTRPIVMECRDEYGDLARELEKTRLQLRDVIGSQRDAAGELSGLAEVMSISMVETKESAQEEFNEIDQLASAMSEMTSTVQTVAEHAREASSATEGTSGQAVQGQQFVAQTIGTINQLSQDISQSANAVNQVEERVEQIGTVIVTIQSISEQTNLLALNAAIEAARAGDAGRGFAVVADEVRNLAQRTQTATVEIQEMISQLQTSAQQAVGLMEQSVVEAAEGVELVTSAGGELDKIVEQVSLINDMNFHIASAAEQQSTVADEMNQNLTNVRELVEASVVVVSELSETSDAMQSHASELEKKIQAFHV</sequence>
<dbReference type="InterPro" id="IPR003660">
    <property type="entry name" value="HAMP_dom"/>
</dbReference>
<keyword evidence="2 4" id="KW-0807">Transducer</keyword>
<comment type="caution">
    <text evidence="8">The sequence shown here is derived from an EMBL/GenBank/DDBJ whole genome shotgun (WGS) entry which is preliminary data.</text>
</comment>
<feature type="transmembrane region" description="Helical" evidence="5">
    <location>
        <begin position="184"/>
        <end position="207"/>
    </location>
</feature>
<dbReference type="GO" id="GO:0006935">
    <property type="term" value="P:chemotaxis"/>
    <property type="evidence" value="ECO:0007669"/>
    <property type="project" value="UniProtKB-ARBA"/>
</dbReference>
<keyword evidence="5" id="KW-0812">Transmembrane</keyword>
<dbReference type="FunFam" id="1.10.287.950:FF:000001">
    <property type="entry name" value="Methyl-accepting chemotaxis sensory transducer"/>
    <property type="match status" value="1"/>
</dbReference>
<dbReference type="CDD" id="cd11386">
    <property type="entry name" value="MCP_signal"/>
    <property type="match status" value="1"/>
</dbReference>
<dbReference type="AlphaFoldDB" id="A0A0B9GKW7"/>
<accession>A0A0B9GKW7</accession>
<dbReference type="Pfam" id="PF00015">
    <property type="entry name" value="MCPsignal"/>
    <property type="match status" value="1"/>
</dbReference>
<evidence type="ECO:0000256" key="2">
    <source>
        <dbReference type="ARBA" id="ARBA00023224"/>
    </source>
</evidence>
<keyword evidence="5" id="KW-1133">Transmembrane helix</keyword>
<comment type="similarity">
    <text evidence="3">Belongs to the methyl-accepting chemotaxis (MCP) protein family.</text>
</comment>
<dbReference type="RefSeq" id="WP_039456243.1">
    <property type="nucleotide sequence ID" value="NZ_JWLZ01000002.1"/>
</dbReference>
<dbReference type="PROSITE" id="PS50111">
    <property type="entry name" value="CHEMOTAXIS_TRANSDUC_2"/>
    <property type="match status" value="1"/>
</dbReference>
<evidence type="ECO:0000256" key="1">
    <source>
        <dbReference type="ARBA" id="ARBA00004370"/>
    </source>
</evidence>
<dbReference type="SMART" id="SM00283">
    <property type="entry name" value="MA"/>
    <property type="match status" value="1"/>
</dbReference>
<evidence type="ECO:0000256" key="5">
    <source>
        <dbReference type="SAM" id="Phobius"/>
    </source>
</evidence>
<dbReference type="SUPFAM" id="SSF58104">
    <property type="entry name" value="Methyl-accepting chemotaxis protein (MCP) signaling domain"/>
    <property type="match status" value="1"/>
</dbReference>
<dbReference type="PROSITE" id="PS50885">
    <property type="entry name" value="HAMP"/>
    <property type="match status" value="1"/>
</dbReference>
<dbReference type="EMBL" id="JWLZ01000002">
    <property type="protein sequence ID" value="KHT65495.1"/>
    <property type="molecule type" value="Genomic_DNA"/>
</dbReference>
<comment type="subcellular location">
    <subcellularLocation>
        <location evidence="1">Membrane</location>
    </subcellularLocation>
</comment>
<feature type="domain" description="HAMP" evidence="7">
    <location>
        <begin position="204"/>
        <end position="256"/>
    </location>
</feature>
<feature type="transmembrane region" description="Helical" evidence="5">
    <location>
        <begin position="21"/>
        <end position="39"/>
    </location>
</feature>
<reference evidence="8 9" key="1">
    <citation type="submission" date="2014-12" db="EMBL/GenBank/DDBJ databases">
        <title>Genome sequencing of Photobacterium gaetbulicola AD005a.</title>
        <authorList>
            <person name="Adrian T.G.S."/>
            <person name="Chan K.G."/>
        </authorList>
    </citation>
    <scope>NUCLEOTIDE SEQUENCE [LARGE SCALE GENOMIC DNA]</scope>
    <source>
        <strain evidence="8 9">AD005a</strain>
    </source>
</reference>
<protein>
    <submittedName>
        <fullName evidence="8">Chemotaxis protein</fullName>
    </submittedName>
</protein>
<dbReference type="PANTHER" id="PTHR32089">
    <property type="entry name" value="METHYL-ACCEPTING CHEMOTAXIS PROTEIN MCPB"/>
    <property type="match status" value="1"/>
</dbReference>
<dbReference type="Gene3D" id="1.10.287.950">
    <property type="entry name" value="Methyl-accepting chemotaxis protein"/>
    <property type="match status" value="1"/>
</dbReference>
<organism evidence="8 9">
    <name type="scientific">Photobacterium gaetbulicola</name>
    <dbReference type="NCBI Taxonomy" id="1295392"/>
    <lineage>
        <taxon>Bacteria</taxon>
        <taxon>Pseudomonadati</taxon>
        <taxon>Pseudomonadota</taxon>
        <taxon>Gammaproteobacteria</taxon>
        <taxon>Vibrionales</taxon>
        <taxon>Vibrionaceae</taxon>
        <taxon>Photobacterium</taxon>
    </lineage>
</organism>
<evidence type="ECO:0000313" key="8">
    <source>
        <dbReference type="EMBL" id="KHT65495.1"/>
    </source>
</evidence>
<dbReference type="Proteomes" id="UP000031278">
    <property type="component" value="Unassembled WGS sequence"/>
</dbReference>
<evidence type="ECO:0000259" key="7">
    <source>
        <dbReference type="PROSITE" id="PS50885"/>
    </source>
</evidence>
<feature type="domain" description="Methyl-accepting transducer" evidence="6">
    <location>
        <begin position="261"/>
        <end position="497"/>
    </location>
</feature>
<evidence type="ECO:0000256" key="3">
    <source>
        <dbReference type="ARBA" id="ARBA00029447"/>
    </source>
</evidence>
<dbReference type="GO" id="GO:0007165">
    <property type="term" value="P:signal transduction"/>
    <property type="evidence" value="ECO:0007669"/>
    <property type="project" value="UniProtKB-KW"/>
</dbReference>
<name>A0A0B9GKW7_9GAMM</name>